<dbReference type="GO" id="GO:0004527">
    <property type="term" value="F:exonuclease activity"/>
    <property type="evidence" value="ECO:0007669"/>
    <property type="project" value="UniProtKB-KW"/>
</dbReference>
<dbReference type="RefSeq" id="WP_119339762.1">
    <property type="nucleotide sequence ID" value="NZ_BJXL01000073.1"/>
</dbReference>
<dbReference type="SUPFAM" id="SSF109604">
    <property type="entry name" value="HD-domain/PDEase-like"/>
    <property type="match status" value="1"/>
</dbReference>
<evidence type="ECO:0000256" key="9">
    <source>
        <dbReference type="ARBA" id="ARBA00022839"/>
    </source>
</evidence>
<reference evidence="14 15" key="1">
    <citation type="submission" date="2019-07" db="EMBL/GenBank/DDBJ databases">
        <title>Whole genome shotgun sequence of Meiothermus hypogaeus NBRC 106114.</title>
        <authorList>
            <person name="Hosoyama A."/>
            <person name="Uohara A."/>
            <person name="Ohji S."/>
            <person name="Ichikawa N."/>
        </authorList>
    </citation>
    <scope>NUCLEOTIDE SEQUENCE [LARGE SCALE GENOMIC DNA]</scope>
    <source>
        <strain evidence="14 15">NBRC 106114</strain>
    </source>
</reference>
<dbReference type="PROSITE" id="PS50887">
    <property type="entry name" value="GGDEF"/>
    <property type="match status" value="1"/>
</dbReference>
<evidence type="ECO:0000256" key="3">
    <source>
        <dbReference type="ARBA" id="ARBA00014333"/>
    </source>
</evidence>
<dbReference type="InterPro" id="IPR041062">
    <property type="entry name" value="Csm1_B"/>
</dbReference>
<dbReference type="GO" id="GO:0016740">
    <property type="term" value="F:transferase activity"/>
    <property type="evidence" value="ECO:0007669"/>
    <property type="project" value="UniProtKB-KW"/>
</dbReference>
<keyword evidence="11" id="KW-0051">Antiviral defense</keyword>
<evidence type="ECO:0000313" key="14">
    <source>
        <dbReference type="EMBL" id="GEM84048.1"/>
    </source>
</evidence>
<evidence type="ECO:0000256" key="8">
    <source>
        <dbReference type="ARBA" id="ARBA00022801"/>
    </source>
</evidence>
<keyword evidence="9" id="KW-0269">Exonuclease</keyword>
<evidence type="ECO:0000256" key="11">
    <source>
        <dbReference type="ARBA" id="ARBA00023118"/>
    </source>
</evidence>
<gene>
    <name evidence="14" type="ORF">MHY01S_22140</name>
</gene>
<evidence type="ECO:0000256" key="4">
    <source>
        <dbReference type="ARBA" id="ARBA00022679"/>
    </source>
</evidence>
<comment type="cofactor">
    <cofactor evidence="1">
        <name>a divalent metal cation</name>
        <dbReference type="ChEBI" id="CHEBI:60240"/>
    </cofactor>
</comment>
<keyword evidence="6" id="KW-0547">Nucleotide-binding</keyword>
<dbReference type="InterPro" id="IPR043128">
    <property type="entry name" value="Rev_trsase/Diguanyl_cyclase"/>
</dbReference>
<evidence type="ECO:0000259" key="13">
    <source>
        <dbReference type="PROSITE" id="PS50887"/>
    </source>
</evidence>
<dbReference type="PANTHER" id="PTHR36528:SF1">
    <property type="entry name" value="CRISPR SYSTEM SINGLE-STRAND-SPECIFIC DEOXYRIBONUCLEASE CAS10_CSM1 (SUBTYPE III-A)"/>
    <property type="match status" value="1"/>
</dbReference>
<dbReference type="InterPro" id="IPR013408">
    <property type="entry name" value="Cas10/Csm1"/>
</dbReference>
<accession>A0A511R354</accession>
<dbReference type="Gene3D" id="1.10.3210.10">
    <property type="entry name" value="Hypothetical protein af1432"/>
    <property type="match status" value="1"/>
</dbReference>
<dbReference type="AlphaFoldDB" id="A0A511R354"/>
<evidence type="ECO:0000256" key="5">
    <source>
        <dbReference type="ARBA" id="ARBA00022722"/>
    </source>
</evidence>
<dbReference type="OrthoDB" id="9768769at2"/>
<evidence type="ECO:0000256" key="10">
    <source>
        <dbReference type="ARBA" id="ARBA00022840"/>
    </source>
</evidence>
<keyword evidence="7" id="KW-0255">Endonuclease</keyword>
<evidence type="ECO:0000256" key="7">
    <source>
        <dbReference type="ARBA" id="ARBA00022759"/>
    </source>
</evidence>
<dbReference type="GO" id="GO:0005524">
    <property type="term" value="F:ATP binding"/>
    <property type="evidence" value="ECO:0007669"/>
    <property type="project" value="UniProtKB-KW"/>
</dbReference>
<dbReference type="InterPro" id="IPR054767">
    <property type="entry name" value="Cas10-Cmr2_palm2"/>
</dbReference>
<dbReference type="Proteomes" id="UP000321197">
    <property type="component" value="Unassembled WGS sequence"/>
</dbReference>
<dbReference type="Pfam" id="PF22335">
    <property type="entry name" value="Cas10-Cmr2_palm2"/>
    <property type="match status" value="1"/>
</dbReference>
<sequence length="804" mass="90290">MDSNTPNKLALAGLLHDLGKVYQRAYWGQPPEGVSDWSHPAYTEWAIRKWKRLFSDNEWLALTAARHHEGWREKPQWQPQTPEQWCVALADTYASKERREVDEKGGHPTATPLEPVLAGLRVQEAYGQRGWGYSMVRASQEVGQKPGEAYPEAKPNISGDTYWRVAERLEARLAELDKLNLNLGALVSNLQGIFQELLWNVPSDTQGEPDVSLYDHLRLTGAIAAALWAYHGGSPSIEDLRDESPEKFLLVLGDLGGIQSHIYRIQGAQTGVGGLAKRLRARSLEVSLAAEAMGLELLRRTGLTPLQRIMSAGGKFYLLLPNTPEVQQALTEVRRDWEEWALRQGATLLPFLAAHAFAPAGFKAFSQVLLEAHRKLAEAKLNPLSSRLDTPYLSAGGVSLRPCQACGARSARSATESLCRECERDGHIGRLLPKRSAVGFFPQDAPKPHYRFPGLQVALEGSSDHTLRTRLDFTPAPHPWEVRLLAGHIPTLKDALGTGRWRDLNEYQAWAKEQKLWEEEEGGREASDPLTLAELAEFSTGAKYLGALMLDADRMGEAFATGFVDEKGQDHSSPSRMASLSRMLELFFAGEVLELIKNPKTYQHRLGWDGLKAKEKAERYPLIYSVYAGGDDLFLLGPWDVLLEFALDLEALYRQFTQHPLLTLSGGFVLVNPSLPIPLLAEAVQEAEKAAKAAGRDRLHLFGQSVPWAEMRSLVPWVRDFQRHLNAESKAGLSSALAYRLLRLWRQHQQGDPAQQMRYKPLLAYTLRERSEEIRQHYLQLADHTHTAWAHLPVWVQWGLYLER</sequence>
<comment type="similarity">
    <text evidence="2">Belongs to the CRISPR-associated Cas10/Csm1 family.</text>
</comment>
<keyword evidence="4" id="KW-0808">Transferase</keyword>
<evidence type="ECO:0000313" key="15">
    <source>
        <dbReference type="Proteomes" id="UP000321197"/>
    </source>
</evidence>
<dbReference type="NCBIfam" id="TIGR02578">
    <property type="entry name" value="cas_TM1811_Csm1"/>
    <property type="match status" value="1"/>
</dbReference>
<dbReference type="Gene3D" id="3.30.70.270">
    <property type="match status" value="1"/>
</dbReference>
<keyword evidence="10" id="KW-0067">ATP-binding</keyword>
<dbReference type="GO" id="GO:0004519">
    <property type="term" value="F:endonuclease activity"/>
    <property type="evidence" value="ECO:0007669"/>
    <property type="project" value="UniProtKB-KW"/>
</dbReference>
<evidence type="ECO:0000256" key="1">
    <source>
        <dbReference type="ARBA" id="ARBA00001968"/>
    </source>
</evidence>
<protein>
    <recommendedName>
        <fullName evidence="3">CRISPR system single-strand-specific deoxyribonuclease Cas10/Csm1 (subtype III-A)</fullName>
    </recommendedName>
    <alternativeName>
        <fullName evidence="12">Cyclic oligoadenylate synthase</fullName>
    </alternativeName>
</protein>
<dbReference type="Pfam" id="PF01966">
    <property type="entry name" value="HD"/>
    <property type="match status" value="1"/>
</dbReference>
<name>A0A511R354_9DEIN</name>
<evidence type="ECO:0000256" key="2">
    <source>
        <dbReference type="ARBA" id="ARBA00005700"/>
    </source>
</evidence>
<keyword evidence="5" id="KW-0540">Nuclease</keyword>
<keyword evidence="8" id="KW-0378">Hydrolase</keyword>
<evidence type="ECO:0000256" key="6">
    <source>
        <dbReference type="ARBA" id="ARBA00022741"/>
    </source>
</evidence>
<dbReference type="Pfam" id="PF18211">
    <property type="entry name" value="Csm1_B"/>
    <property type="match status" value="1"/>
</dbReference>
<feature type="domain" description="GGDEF" evidence="13">
    <location>
        <begin position="543"/>
        <end position="704"/>
    </location>
</feature>
<dbReference type="CDD" id="cd09680">
    <property type="entry name" value="Cas10_III"/>
    <property type="match status" value="1"/>
</dbReference>
<dbReference type="PANTHER" id="PTHR36528">
    <property type="entry name" value="CRISPR SYSTEM SINGLE-STRAND-SPECIFIC DEOXYRIBONUCLEASE CAS10/CSM1 (SUBTYPE III-A)"/>
    <property type="match status" value="1"/>
</dbReference>
<organism evidence="14 15">
    <name type="scientific">Meiothermus hypogaeus NBRC 106114</name>
    <dbReference type="NCBI Taxonomy" id="1227553"/>
    <lineage>
        <taxon>Bacteria</taxon>
        <taxon>Thermotogati</taxon>
        <taxon>Deinococcota</taxon>
        <taxon>Deinococci</taxon>
        <taxon>Thermales</taxon>
        <taxon>Thermaceae</taxon>
        <taxon>Meiothermus</taxon>
    </lineage>
</organism>
<dbReference type="InterPro" id="IPR052117">
    <property type="entry name" value="Cas10/Csm1_subtype-III-A"/>
</dbReference>
<proteinExistence type="inferred from homology"/>
<comment type="caution">
    <text evidence="14">The sequence shown here is derived from an EMBL/GenBank/DDBJ whole genome shotgun (WGS) entry which is preliminary data.</text>
</comment>
<dbReference type="EMBL" id="BJXL01000073">
    <property type="protein sequence ID" value="GEM84048.1"/>
    <property type="molecule type" value="Genomic_DNA"/>
</dbReference>
<dbReference type="InterPro" id="IPR000160">
    <property type="entry name" value="GGDEF_dom"/>
</dbReference>
<dbReference type="GO" id="GO:0051607">
    <property type="term" value="P:defense response to virus"/>
    <property type="evidence" value="ECO:0007669"/>
    <property type="project" value="UniProtKB-KW"/>
</dbReference>
<dbReference type="InterPro" id="IPR006674">
    <property type="entry name" value="HD_domain"/>
</dbReference>
<evidence type="ECO:0000256" key="12">
    <source>
        <dbReference type="ARBA" id="ARBA00032922"/>
    </source>
</evidence>